<evidence type="ECO:0000313" key="2">
    <source>
        <dbReference type="Proteomes" id="UP001164746"/>
    </source>
</evidence>
<proteinExistence type="predicted"/>
<dbReference type="Proteomes" id="UP001164746">
    <property type="component" value="Chromosome 2"/>
</dbReference>
<gene>
    <name evidence="1" type="ORF">MAR_029283</name>
</gene>
<keyword evidence="2" id="KW-1185">Reference proteome</keyword>
<accession>A0ABY7DI47</accession>
<organism evidence="1 2">
    <name type="scientific">Mya arenaria</name>
    <name type="common">Soft-shell clam</name>
    <dbReference type="NCBI Taxonomy" id="6604"/>
    <lineage>
        <taxon>Eukaryota</taxon>
        <taxon>Metazoa</taxon>
        <taxon>Spiralia</taxon>
        <taxon>Lophotrochozoa</taxon>
        <taxon>Mollusca</taxon>
        <taxon>Bivalvia</taxon>
        <taxon>Autobranchia</taxon>
        <taxon>Heteroconchia</taxon>
        <taxon>Euheterodonta</taxon>
        <taxon>Imparidentia</taxon>
        <taxon>Neoheterodontei</taxon>
        <taxon>Myida</taxon>
        <taxon>Myoidea</taxon>
        <taxon>Myidae</taxon>
        <taxon>Mya</taxon>
    </lineage>
</organism>
<name>A0ABY7DI47_MYAAR</name>
<dbReference type="EMBL" id="CP111013">
    <property type="protein sequence ID" value="WAQ96593.1"/>
    <property type="molecule type" value="Genomic_DNA"/>
</dbReference>
<reference evidence="1" key="1">
    <citation type="submission" date="2022-11" db="EMBL/GenBank/DDBJ databases">
        <title>Centuries of genome instability and evolution in soft-shell clam transmissible cancer (bioRxiv).</title>
        <authorList>
            <person name="Hart S.F.M."/>
            <person name="Yonemitsu M.A."/>
            <person name="Giersch R.M."/>
            <person name="Beal B.F."/>
            <person name="Arriagada G."/>
            <person name="Davis B.W."/>
            <person name="Ostrander E.A."/>
            <person name="Goff S.P."/>
            <person name="Metzger M.J."/>
        </authorList>
    </citation>
    <scope>NUCLEOTIDE SEQUENCE</scope>
    <source>
        <strain evidence="1">MELC-2E11</strain>
        <tissue evidence="1">Siphon/mantle</tissue>
    </source>
</reference>
<sequence length="246" mass="28309">MRQKGKKLFLTTVLVGCLMFAVMNNGTFLKFVGNVTLVRPFLRANIAQLPDTTIKINSTLGKHVIAESKKHHFTWIFARSRNLESGISKYVSVHNVRTMQKSEAIKFTGNDVNCSEWLPKQLELVPIKVPRTALSSYGTSSIYCDKELLAKGYPFECEKKQQDRTILIKTHKPEMRSFEGNISLPFAKRLVERMSEYHRAVLLIRNPYEFLVANKYFEHLDELPEEAFLNETQIKCNFYEAKNPAA</sequence>
<protein>
    <submittedName>
        <fullName evidence="1">Uncharacterized protein</fullName>
    </submittedName>
</protein>
<evidence type="ECO:0000313" key="1">
    <source>
        <dbReference type="EMBL" id="WAQ96593.1"/>
    </source>
</evidence>